<sequence length="298" mass="33237">MTDVVKRPRRAIMDFLRFQAEYGIRKSSGRPDSINKVYTICSIDASETTVWQVLNKSPNITEDFALPDVRLDGTGKMETVTVRMARGDRTTSWGFGVTEAPNRDVIIVNVVGGSLADRAGLRNGDILDELEGLNNLDINAVDRLLVTSRDKIEIVVHRNASGQARIWRPDITENSTMSRFSGHVPAAEERPYRVSLEHSNDSRPPQGFNSSAFPFNADPRVKHLQYNSPMGLYSNANVAEQYAQQTAGIVDSGRYSTIVFYVNSLYPTQLYINDISSPFISQAFSCFRSLFALDMIIG</sequence>
<protein>
    <submittedName>
        <fullName evidence="6">PDZ domain-containing protein</fullName>
    </submittedName>
</protein>
<evidence type="ECO:0000313" key="6">
    <source>
        <dbReference type="WBParaSite" id="Hba_14479"/>
    </source>
</evidence>
<dbReference type="InterPro" id="IPR036034">
    <property type="entry name" value="PDZ_sf"/>
</dbReference>
<dbReference type="GO" id="GO:0061061">
    <property type="term" value="P:muscle structure development"/>
    <property type="evidence" value="ECO:0007669"/>
    <property type="project" value="TreeGrafter"/>
</dbReference>
<reference evidence="6" key="1">
    <citation type="submission" date="2016-11" db="UniProtKB">
        <authorList>
            <consortium name="WormBaseParasite"/>
        </authorList>
    </citation>
    <scope>IDENTIFICATION</scope>
</reference>
<dbReference type="InterPro" id="IPR006643">
    <property type="entry name" value="Zasp-like_motif"/>
</dbReference>
<keyword evidence="2" id="KW-0963">Cytoplasm</keyword>
<dbReference type="GO" id="GO:0003779">
    <property type="term" value="F:actin binding"/>
    <property type="evidence" value="ECO:0007669"/>
    <property type="project" value="TreeGrafter"/>
</dbReference>
<dbReference type="GO" id="GO:0031941">
    <property type="term" value="C:filamentous actin"/>
    <property type="evidence" value="ECO:0007669"/>
    <property type="project" value="TreeGrafter"/>
</dbReference>
<feature type="domain" description="PDZ" evidence="4">
    <location>
        <begin position="81"/>
        <end position="160"/>
    </location>
</feature>
<dbReference type="GO" id="GO:0030036">
    <property type="term" value="P:actin cytoskeleton organization"/>
    <property type="evidence" value="ECO:0007669"/>
    <property type="project" value="TreeGrafter"/>
</dbReference>
<evidence type="ECO:0000256" key="3">
    <source>
        <dbReference type="ARBA" id="ARBA00023038"/>
    </source>
</evidence>
<keyword evidence="5" id="KW-1185">Reference proteome</keyword>
<dbReference type="GO" id="GO:0030018">
    <property type="term" value="C:Z disc"/>
    <property type="evidence" value="ECO:0007669"/>
    <property type="project" value="TreeGrafter"/>
</dbReference>
<dbReference type="InterPro" id="IPR050604">
    <property type="entry name" value="PDZ-LIM_domain"/>
</dbReference>
<keyword evidence="3" id="KW-0479">Metal-binding</keyword>
<dbReference type="SMART" id="SM00735">
    <property type="entry name" value="ZM"/>
    <property type="match status" value="1"/>
</dbReference>
<dbReference type="PROSITE" id="PS50106">
    <property type="entry name" value="PDZ"/>
    <property type="match status" value="1"/>
</dbReference>
<dbReference type="InterPro" id="IPR001478">
    <property type="entry name" value="PDZ"/>
</dbReference>
<dbReference type="GO" id="GO:0051371">
    <property type="term" value="F:muscle alpha-actinin binding"/>
    <property type="evidence" value="ECO:0007669"/>
    <property type="project" value="TreeGrafter"/>
</dbReference>
<evidence type="ECO:0000256" key="1">
    <source>
        <dbReference type="ARBA" id="ARBA00004496"/>
    </source>
</evidence>
<comment type="subcellular location">
    <subcellularLocation>
        <location evidence="1">Cytoplasm</location>
    </subcellularLocation>
</comment>
<accession>A0A1I7XAU1</accession>
<dbReference type="GO" id="GO:0001725">
    <property type="term" value="C:stress fiber"/>
    <property type="evidence" value="ECO:0007669"/>
    <property type="project" value="TreeGrafter"/>
</dbReference>
<evidence type="ECO:0000313" key="5">
    <source>
        <dbReference type="Proteomes" id="UP000095283"/>
    </source>
</evidence>
<keyword evidence="3" id="KW-0440">LIM domain</keyword>
<evidence type="ECO:0000256" key="2">
    <source>
        <dbReference type="ARBA" id="ARBA00022490"/>
    </source>
</evidence>
<dbReference type="Gene3D" id="2.30.42.10">
    <property type="match status" value="1"/>
</dbReference>
<evidence type="ECO:0000259" key="4">
    <source>
        <dbReference type="PROSITE" id="PS50106"/>
    </source>
</evidence>
<organism evidence="5 6">
    <name type="scientific">Heterorhabditis bacteriophora</name>
    <name type="common">Entomopathogenic nematode worm</name>
    <dbReference type="NCBI Taxonomy" id="37862"/>
    <lineage>
        <taxon>Eukaryota</taxon>
        <taxon>Metazoa</taxon>
        <taxon>Ecdysozoa</taxon>
        <taxon>Nematoda</taxon>
        <taxon>Chromadorea</taxon>
        <taxon>Rhabditida</taxon>
        <taxon>Rhabditina</taxon>
        <taxon>Rhabditomorpha</taxon>
        <taxon>Strongyloidea</taxon>
        <taxon>Heterorhabditidae</taxon>
        <taxon>Heterorhabditis</taxon>
    </lineage>
</organism>
<name>A0A1I7XAU1_HETBA</name>
<dbReference type="SUPFAM" id="SSF50156">
    <property type="entry name" value="PDZ domain-like"/>
    <property type="match status" value="1"/>
</dbReference>
<dbReference type="AlphaFoldDB" id="A0A1I7XAU1"/>
<dbReference type="SMART" id="SM00228">
    <property type="entry name" value="PDZ"/>
    <property type="match status" value="1"/>
</dbReference>
<proteinExistence type="predicted"/>
<dbReference type="PANTHER" id="PTHR24214:SF38">
    <property type="entry name" value="PDZ AND LIM DOMAIN PROTEIN ZASP-RELATED"/>
    <property type="match status" value="1"/>
</dbReference>
<dbReference type="WBParaSite" id="Hba_14479">
    <property type="protein sequence ID" value="Hba_14479"/>
    <property type="gene ID" value="Hba_14479"/>
</dbReference>
<dbReference type="GO" id="GO:0005912">
    <property type="term" value="C:adherens junction"/>
    <property type="evidence" value="ECO:0007669"/>
    <property type="project" value="TreeGrafter"/>
</dbReference>
<dbReference type="PANTHER" id="PTHR24214">
    <property type="entry name" value="PDZ AND LIM DOMAIN PROTEIN ZASP"/>
    <property type="match status" value="1"/>
</dbReference>
<keyword evidence="3" id="KW-0862">Zinc</keyword>
<dbReference type="Proteomes" id="UP000095283">
    <property type="component" value="Unplaced"/>
</dbReference>